<dbReference type="Proteomes" id="UP000030081">
    <property type="component" value="Plasmid p319"/>
</dbReference>
<evidence type="ECO:0000313" key="2">
    <source>
        <dbReference type="Proteomes" id="UP000030081"/>
    </source>
</evidence>
<evidence type="ECO:0000313" key="1">
    <source>
        <dbReference type="EMBL" id="AIW22880.1"/>
    </source>
</evidence>
<name>A0AAN0W0P4_9VIBR</name>
<dbReference type="AlphaFoldDB" id="A0AAN0W0P4"/>
<accession>A0AAN0W0P4</accession>
<reference evidence="1 2" key="1">
    <citation type="submission" date="2014-10" db="EMBL/GenBank/DDBJ databases">
        <title>The Complete Genome Sequence for the Shellfish Pathogen Vibrio coralliilyticus RE98 Isolated from a Shellfish Hatchery.</title>
        <authorList>
            <person name="Richards G.P."/>
            <person name="Bono J.L."/>
            <person name="Watson M.A."/>
            <person name="Needleman D.S."/>
        </authorList>
    </citation>
    <scope>NUCLEOTIDE SEQUENCE [LARGE SCALE GENOMIC DNA]</scope>
    <source>
        <strain evidence="1 2">RE98</strain>
        <plasmid evidence="1 2">p319</plasmid>
    </source>
</reference>
<dbReference type="KEGG" id="vcy:IX92_27970"/>
<organism evidence="1 2">
    <name type="scientific">Vibrio coralliilyticus</name>
    <dbReference type="NCBI Taxonomy" id="190893"/>
    <lineage>
        <taxon>Bacteria</taxon>
        <taxon>Pseudomonadati</taxon>
        <taxon>Pseudomonadota</taxon>
        <taxon>Gammaproteobacteria</taxon>
        <taxon>Vibrionales</taxon>
        <taxon>Vibrionaceae</taxon>
        <taxon>Vibrio</taxon>
    </lineage>
</organism>
<gene>
    <name evidence="1" type="ORF">IX92_27970</name>
</gene>
<dbReference type="SUPFAM" id="SSF53850">
    <property type="entry name" value="Periplasmic binding protein-like II"/>
    <property type="match status" value="1"/>
</dbReference>
<keyword evidence="2" id="KW-1185">Reference proteome</keyword>
<dbReference type="RefSeq" id="WP_043011797.1">
    <property type="nucleotide sequence ID" value="NZ_CP009620.1"/>
</dbReference>
<keyword evidence="1" id="KW-0614">Plasmid</keyword>
<dbReference type="Gene3D" id="3.40.190.10">
    <property type="entry name" value="Periplasmic binding protein-like II"/>
    <property type="match status" value="2"/>
</dbReference>
<geneLocation type="plasmid" evidence="1 2">
    <name>p319</name>
</geneLocation>
<protein>
    <submittedName>
        <fullName evidence="1">Uncharacterized protein</fullName>
    </submittedName>
</protein>
<dbReference type="EMBL" id="CP009620">
    <property type="protein sequence ID" value="AIW22880.1"/>
    <property type="molecule type" value="Genomic_DNA"/>
</dbReference>
<proteinExistence type="predicted"/>
<sequence length="249" mass="28856">MDTFWNGNKTAVRQRYEWALINLLLSKFNEHKSLSRDQTDYPNAEDEGRVLERGASALVTVAGNRKFEGRSFIEVKKPLCFGLLGRRVLVVKDNRVNEFEHLNQDALKKMKLGVPATWVDAELFRANDYHVVEQGSLEQMLAWLNEEKVDYLSLGVAEAQDVLNSYPEYSQDLTIETTLQLNYPFPLVFYVNQRQPELADMLSRAIDEIRQTGEFEALYKRYFGKVIEQLDLPNRTQIHLHNPLVPEGY</sequence>